<evidence type="ECO:0000313" key="2">
    <source>
        <dbReference type="Proteomes" id="UP000074382"/>
    </source>
</evidence>
<reference evidence="2" key="1">
    <citation type="journal article" date="2017" name="Acta Aliment.">
        <title>Plant polysaccharide degrading enzyme system of Thermpbifida cellulosilytica TB100 revealed by de novo genome project data.</title>
        <authorList>
            <person name="Toth A."/>
            <person name="Baka E."/>
            <person name="Luzics S."/>
            <person name="Bata-Vidacs I."/>
            <person name="Nagy I."/>
            <person name="Balint B."/>
            <person name="Herceg R."/>
            <person name="Olasz F."/>
            <person name="Wilk T."/>
            <person name="Nagy T."/>
            <person name="Kriszt B."/>
            <person name="Nagy I."/>
            <person name="Kukolya J."/>
        </authorList>
    </citation>
    <scope>NUCLEOTIDE SEQUENCE [LARGE SCALE GENOMIC DNA]</scope>
    <source>
        <strain evidence="2">TB100</strain>
    </source>
</reference>
<dbReference type="PATRIC" id="fig|665004.4.peg.2980"/>
<sequence length="327" mass="34462">MTVEQLAADLAGKAAALNRLADHLARHDPYAALPSLLDDEPAAVVLLGVGAGRYACQAAGARLRAAGLGAFAESATAAHLPPGGPDTLVVAVALGSGRRELRESLERYAQSSAVVVLADSPEAPEARYADVVAPLMADGAARELEVVAYQQAVALLLVLAARLRAAPPGVADPSATLRRAANSVTDLWERAPSWVPRVAEVLRGRSGTALVAPEELLPSARFGALTLRRGPVLAAHACETGEWSHVDRYLAAIQDYRALLFTGSRFDERFSDHLRALRGAFVAVGGEVAGATASLRYAGDGDPDVRLLVDPLVSELLALHWWREREG</sequence>
<name>A0A147KMG5_THECS</name>
<dbReference type="RefSeq" id="WP_068757198.1">
    <property type="nucleotide sequence ID" value="NZ_KQ950183.1"/>
</dbReference>
<dbReference type="GO" id="GO:1901135">
    <property type="term" value="P:carbohydrate derivative metabolic process"/>
    <property type="evidence" value="ECO:0007669"/>
    <property type="project" value="InterPro"/>
</dbReference>
<keyword evidence="2" id="KW-1185">Reference proteome</keyword>
<dbReference type="GO" id="GO:0016853">
    <property type="term" value="F:isomerase activity"/>
    <property type="evidence" value="ECO:0007669"/>
    <property type="project" value="UniProtKB-KW"/>
</dbReference>
<dbReference type="AlphaFoldDB" id="A0A147KMG5"/>
<dbReference type="SUPFAM" id="SSF53697">
    <property type="entry name" value="SIS domain"/>
    <property type="match status" value="1"/>
</dbReference>
<dbReference type="InterPro" id="IPR046348">
    <property type="entry name" value="SIS_dom_sf"/>
</dbReference>
<dbReference type="Proteomes" id="UP000074382">
    <property type="component" value="Unassembled WGS sequence"/>
</dbReference>
<dbReference type="Gene3D" id="3.40.50.10490">
    <property type="entry name" value="Glucose-6-phosphate isomerase like protein, domain 1"/>
    <property type="match status" value="1"/>
</dbReference>
<dbReference type="EMBL" id="LGEM01000006">
    <property type="protein sequence ID" value="KUP98520.1"/>
    <property type="molecule type" value="Genomic_DNA"/>
</dbReference>
<dbReference type="STRING" id="665004.AC529_00815"/>
<dbReference type="GO" id="GO:0097367">
    <property type="term" value="F:carbohydrate derivative binding"/>
    <property type="evidence" value="ECO:0007669"/>
    <property type="project" value="InterPro"/>
</dbReference>
<gene>
    <name evidence="1" type="ORF">AC529_00815</name>
</gene>
<comment type="caution">
    <text evidence="1">The sequence shown here is derived from an EMBL/GenBank/DDBJ whole genome shotgun (WGS) entry which is preliminary data.</text>
</comment>
<accession>A0A147KMG5</accession>
<evidence type="ECO:0000313" key="1">
    <source>
        <dbReference type="EMBL" id="KUP98520.1"/>
    </source>
</evidence>
<organism evidence="1 2">
    <name type="scientific">Thermobifida cellulosilytica TB100</name>
    <dbReference type="NCBI Taxonomy" id="665004"/>
    <lineage>
        <taxon>Bacteria</taxon>
        <taxon>Bacillati</taxon>
        <taxon>Actinomycetota</taxon>
        <taxon>Actinomycetes</taxon>
        <taxon>Streptosporangiales</taxon>
        <taxon>Nocardiopsidaceae</taxon>
        <taxon>Thermobifida</taxon>
    </lineage>
</organism>
<keyword evidence="1" id="KW-0413">Isomerase</keyword>
<protein>
    <submittedName>
        <fullName evidence="1">Sugar isomerase</fullName>
    </submittedName>
</protein>
<proteinExistence type="predicted"/>
<dbReference type="OrthoDB" id="3285577at2"/>